<reference evidence="2 3" key="1">
    <citation type="submission" date="2018-08" db="EMBL/GenBank/DDBJ databases">
        <title>Actinomadura jelena sp. nov., a novel Actinomycete isolated from soil in Chad.</title>
        <authorList>
            <person name="Shi L."/>
        </authorList>
    </citation>
    <scope>NUCLEOTIDE SEQUENCE [LARGE SCALE GENOMIC DNA]</scope>
    <source>
        <strain evidence="2 3">NEAU-G17</strain>
    </source>
</reference>
<name>A0A372JM00_9ACTN</name>
<feature type="transmembrane region" description="Helical" evidence="1">
    <location>
        <begin position="12"/>
        <end position="35"/>
    </location>
</feature>
<accession>A0A372JM00</accession>
<feature type="transmembrane region" description="Helical" evidence="1">
    <location>
        <begin position="80"/>
        <end position="101"/>
    </location>
</feature>
<evidence type="ECO:0000313" key="2">
    <source>
        <dbReference type="EMBL" id="RFU41047.1"/>
    </source>
</evidence>
<keyword evidence="1" id="KW-0472">Membrane</keyword>
<dbReference type="Pfam" id="PF09946">
    <property type="entry name" value="DUF2178"/>
    <property type="match status" value="1"/>
</dbReference>
<organism evidence="2 3">
    <name type="scientific">Actinomadura logoneensis</name>
    <dbReference type="NCBI Taxonomy" id="2293572"/>
    <lineage>
        <taxon>Bacteria</taxon>
        <taxon>Bacillati</taxon>
        <taxon>Actinomycetota</taxon>
        <taxon>Actinomycetes</taxon>
        <taxon>Streptosporangiales</taxon>
        <taxon>Thermomonosporaceae</taxon>
        <taxon>Actinomadura</taxon>
    </lineage>
</organism>
<sequence>MTTEKTRPAGGAQHWGTPALGVVAGVVYFAIFIAWGKVGMALFGVAVMWIYAAVLVLGSRRSETVAMMRGEVTDERRTQISLRASSFALNVLVVAMVGGLLVELGRGHDGRPWTWLAALFAVSYGGATAYYAHRG</sequence>
<comment type="caution">
    <text evidence="2">The sequence shown here is derived from an EMBL/GenBank/DDBJ whole genome shotgun (WGS) entry which is preliminary data.</text>
</comment>
<evidence type="ECO:0000256" key="1">
    <source>
        <dbReference type="SAM" id="Phobius"/>
    </source>
</evidence>
<gene>
    <name evidence="2" type="ORF">DZF91_13830</name>
</gene>
<dbReference type="EMBL" id="QURH01000236">
    <property type="protein sequence ID" value="RFU41047.1"/>
    <property type="molecule type" value="Genomic_DNA"/>
</dbReference>
<keyword evidence="1" id="KW-0812">Transmembrane</keyword>
<feature type="transmembrane region" description="Helical" evidence="1">
    <location>
        <begin position="113"/>
        <end position="132"/>
    </location>
</feature>
<proteinExistence type="predicted"/>
<dbReference type="OrthoDB" id="4263056at2"/>
<keyword evidence="1" id="KW-1133">Transmembrane helix</keyword>
<keyword evidence="3" id="KW-1185">Reference proteome</keyword>
<feature type="transmembrane region" description="Helical" evidence="1">
    <location>
        <begin position="41"/>
        <end position="59"/>
    </location>
</feature>
<evidence type="ECO:0000313" key="3">
    <source>
        <dbReference type="Proteomes" id="UP000261811"/>
    </source>
</evidence>
<dbReference type="Proteomes" id="UP000261811">
    <property type="component" value="Unassembled WGS sequence"/>
</dbReference>
<dbReference type="RefSeq" id="WP_117357876.1">
    <property type="nucleotide sequence ID" value="NZ_QURH01000236.1"/>
</dbReference>
<protein>
    <submittedName>
        <fullName evidence="2">DUF2178 domain-containing protein</fullName>
    </submittedName>
</protein>
<dbReference type="InterPro" id="IPR019235">
    <property type="entry name" value="DUF2178_TM"/>
</dbReference>
<dbReference type="AlphaFoldDB" id="A0A372JM00"/>